<protein>
    <submittedName>
        <fullName evidence="1">Uncharacterized protein</fullName>
    </submittedName>
</protein>
<proteinExistence type="predicted"/>
<dbReference type="PANTHER" id="PTHR10622:SF12">
    <property type="entry name" value="HET DOMAIN-CONTAINING PROTEIN"/>
    <property type="match status" value="1"/>
</dbReference>
<gene>
    <name evidence="1" type="ORF">CC78DRAFT_593544</name>
</gene>
<sequence length="112" mass="12996">MWMSKKRSSRTEDMVFWLLDIFDITMLLLYGEGSRALIRLQEEGLKSLAGLILKALEGVNECTENEYRSALTNHTANFSCYRGLQHSGLWRRNQSVETTNMNLRINVFLCVF</sequence>
<evidence type="ECO:0000313" key="1">
    <source>
        <dbReference type="EMBL" id="KAF2258869.1"/>
    </source>
</evidence>
<comment type="caution">
    <text evidence="1">The sequence shown here is derived from an EMBL/GenBank/DDBJ whole genome shotgun (WGS) entry which is preliminary data.</text>
</comment>
<evidence type="ECO:0000313" key="2">
    <source>
        <dbReference type="Proteomes" id="UP000800093"/>
    </source>
</evidence>
<dbReference type="AlphaFoldDB" id="A0A9P4N1M2"/>
<keyword evidence="2" id="KW-1185">Reference proteome</keyword>
<reference evidence="2" key="1">
    <citation type="journal article" date="2020" name="Stud. Mycol.">
        <title>101 Dothideomycetes genomes: A test case for predicting lifestyles and emergence of pathogens.</title>
        <authorList>
            <person name="Haridas S."/>
            <person name="Albert R."/>
            <person name="Binder M."/>
            <person name="Bloem J."/>
            <person name="LaButti K."/>
            <person name="Salamov A."/>
            <person name="Andreopoulos B."/>
            <person name="Baker S."/>
            <person name="Barry K."/>
            <person name="Bills G."/>
            <person name="Bluhm B."/>
            <person name="Cannon C."/>
            <person name="Castanera R."/>
            <person name="Culley D."/>
            <person name="Daum C."/>
            <person name="Ezra D."/>
            <person name="Gonzalez J."/>
            <person name="Henrissat B."/>
            <person name="Kuo A."/>
            <person name="Liang C."/>
            <person name="Lipzen A."/>
            <person name="Lutzoni F."/>
            <person name="Magnuson J."/>
            <person name="Mondo S."/>
            <person name="Nolan M."/>
            <person name="Ohm R."/>
            <person name="Pangilinan J."/>
            <person name="Park H.-J."/>
            <person name="Ramirez L."/>
            <person name="Alfaro M."/>
            <person name="Sun H."/>
            <person name="Tritt A."/>
            <person name="Yoshinaga Y."/>
            <person name="Zwiers L.-H."/>
            <person name="Turgeon B."/>
            <person name="Goodwin S."/>
            <person name="Spatafora J."/>
            <person name="Crous P."/>
            <person name="Grigoriev I."/>
        </authorList>
    </citation>
    <scope>NUCLEOTIDE SEQUENCE [LARGE SCALE GENOMIC DNA]</scope>
    <source>
        <strain evidence="2">CBS 304.66</strain>
    </source>
</reference>
<dbReference type="EMBL" id="ML986733">
    <property type="protein sequence ID" value="KAF2258869.1"/>
    <property type="molecule type" value="Genomic_DNA"/>
</dbReference>
<organism evidence="1 2">
    <name type="scientific">Lojkania enalia</name>
    <dbReference type="NCBI Taxonomy" id="147567"/>
    <lineage>
        <taxon>Eukaryota</taxon>
        <taxon>Fungi</taxon>
        <taxon>Dikarya</taxon>
        <taxon>Ascomycota</taxon>
        <taxon>Pezizomycotina</taxon>
        <taxon>Dothideomycetes</taxon>
        <taxon>Pleosporomycetidae</taxon>
        <taxon>Pleosporales</taxon>
        <taxon>Pleosporales incertae sedis</taxon>
        <taxon>Lojkania</taxon>
    </lineage>
</organism>
<accession>A0A9P4N1M2</accession>
<dbReference type="PANTHER" id="PTHR10622">
    <property type="entry name" value="HET DOMAIN-CONTAINING PROTEIN"/>
    <property type="match status" value="1"/>
</dbReference>
<dbReference type="Proteomes" id="UP000800093">
    <property type="component" value="Unassembled WGS sequence"/>
</dbReference>
<name>A0A9P4N1M2_9PLEO</name>